<dbReference type="Gene3D" id="1.10.600.10">
    <property type="entry name" value="Farnesyl Diphosphate Synthase"/>
    <property type="match status" value="1"/>
</dbReference>
<dbReference type="PANTHER" id="PTHR12001:SF44">
    <property type="entry name" value="GERANYLGERANYL PYROPHOSPHATE SYNTHASE"/>
    <property type="match status" value="1"/>
</dbReference>
<dbReference type="Pfam" id="PF00348">
    <property type="entry name" value="polyprenyl_synt"/>
    <property type="match status" value="1"/>
</dbReference>
<keyword evidence="2" id="KW-0460">Magnesium</keyword>
<protein>
    <recommendedName>
        <fullName evidence="6">Geranylgeranyl pyrophosphate synthase</fullName>
    </recommendedName>
</protein>
<evidence type="ECO:0008006" key="6">
    <source>
        <dbReference type="Google" id="ProtNLM"/>
    </source>
</evidence>
<organism evidence="4 5">
    <name type="scientific">Zophobas morio</name>
    <dbReference type="NCBI Taxonomy" id="2755281"/>
    <lineage>
        <taxon>Eukaryota</taxon>
        <taxon>Metazoa</taxon>
        <taxon>Ecdysozoa</taxon>
        <taxon>Arthropoda</taxon>
        <taxon>Hexapoda</taxon>
        <taxon>Insecta</taxon>
        <taxon>Pterygota</taxon>
        <taxon>Neoptera</taxon>
        <taxon>Endopterygota</taxon>
        <taxon>Coleoptera</taxon>
        <taxon>Polyphaga</taxon>
        <taxon>Cucujiformia</taxon>
        <taxon>Tenebrionidae</taxon>
        <taxon>Zophobas</taxon>
    </lineage>
</organism>
<dbReference type="AlphaFoldDB" id="A0AA38HVK2"/>
<dbReference type="PANTHER" id="PTHR12001">
    <property type="entry name" value="GERANYLGERANYL PYROPHOSPHATE SYNTHASE"/>
    <property type="match status" value="1"/>
</dbReference>
<dbReference type="PROSITE" id="PS00723">
    <property type="entry name" value="POLYPRENYL_SYNTHASE_1"/>
    <property type="match status" value="1"/>
</dbReference>
<evidence type="ECO:0000313" key="5">
    <source>
        <dbReference type="Proteomes" id="UP001168821"/>
    </source>
</evidence>
<accession>A0AA38HVK2</accession>
<comment type="similarity">
    <text evidence="3">Belongs to the FPP/GGPP synthase family.</text>
</comment>
<dbReference type="Proteomes" id="UP001168821">
    <property type="component" value="Unassembled WGS sequence"/>
</dbReference>
<dbReference type="EMBL" id="JALNTZ010000008">
    <property type="protein sequence ID" value="KAJ3644206.1"/>
    <property type="molecule type" value="Genomic_DNA"/>
</dbReference>
<dbReference type="GO" id="GO:0004659">
    <property type="term" value="F:prenyltransferase activity"/>
    <property type="evidence" value="ECO:0007669"/>
    <property type="project" value="InterPro"/>
</dbReference>
<evidence type="ECO:0000256" key="2">
    <source>
        <dbReference type="ARBA" id="ARBA00022842"/>
    </source>
</evidence>
<comment type="caution">
    <text evidence="4">The sequence shown here is derived from an EMBL/GenBank/DDBJ whole genome shotgun (WGS) entry which is preliminary data.</text>
</comment>
<proteinExistence type="inferred from homology"/>
<dbReference type="InterPro" id="IPR000092">
    <property type="entry name" value="Polyprenyl_synt"/>
</dbReference>
<evidence type="ECO:0000256" key="3">
    <source>
        <dbReference type="RuleBase" id="RU004466"/>
    </source>
</evidence>
<gene>
    <name evidence="4" type="ORF">Zmor_026876</name>
</gene>
<dbReference type="InterPro" id="IPR033749">
    <property type="entry name" value="Polyprenyl_synt_CS"/>
</dbReference>
<sequence length="310" mass="36368">MWPKDEEILLAPIIHVTQPGPEYRNIMRRLWRACNYWIKCPKNLQKIYGDIGDTIYNVALILDDIEDLTKVRRGIPAAHMVYGVPLTVQATIHKAILLFQDLIYHLGDSEELADGFIRVGLDLMTGQGVEIYYRDTETCPTFDDFRVVVQGKASYTFMWGVRLLEMFAKTKKINFSNEFWDKIGYFIQVYDDYINLHNPKWATVRVFCDDLDEGKFSYPIIHAIQSHPEDHRLINLLKKRPLDLESKKLFVDIMESFGSFEHSREFLEDLKRGILEEVKKIKLERNLHLERVLDDIFTNLETKIFIDGCD</sequence>
<keyword evidence="5" id="KW-1185">Reference proteome</keyword>
<reference evidence="4" key="1">
    <citation type="journal article" date="2023" name="G3 (Bethesda)">
        <title>Whole genome assemblies of Zophobas morio and Tenebrio molitor.</title>
        <authorList>
            <person name="Kaur S."/>
            <person name="Stinson S.A."/>
            <person name="diCenzo G.C."/>
        </authorList>
    </citation>
    <scope>NUCLEOTIDE SEQUENCE</scope>
    <source>
        <strain evidence="4">QUZm001</strain>
    </source>
</reference>
<name>A0AA38HVK2_9CUCU</name>
<dbReference type="GO" id="GO:0042811">
    <property type="term" value="P:pheromone biosynthetic process"/>
    <property type="evidence" value="ECO:0007669"/>
    <property type="project" value="UniProtKB-ARBA"/>
</dbReference>
<keyword evidence="1" id="KW-0479">Metal-binding</keyword>
<dbReference type="InterPro" id="IPR008949">
    <property type="entry name" value="Isoprenoid_synthase_dom_sf"/>
</dbReference>
<dbReference type="GO" id="GO:0008299">
    <property type="term" value="P:isoprenoid biosynthetic process"/>
    <property type="evidence" value="ECO:0007669"/>
    <property type="project" value="InterPro"/>
</dbReference>
<evidence type="ECO:0000313" key="4">
    <source>
        <dbReference type="EMBL" id="KAJ3644206.1"/>
    </source>
</evidence>
<evidence type="ECO:0000256" key="1">
    <source>
        <dbReference type="ARBA" id="ARBA00022723"/>
    </source>
</evidence>
<dbReference type="SUPFAM" id="SSF48576">
    <property type="entry name" value="Terpenoid synthases"/>
    <property type="match status" value="1"/>
</dbReference>
<dbReference type="GO" id="GO:0046872">
    <property type="term" value="F:metal ion binding"/>
    <property type="evidence" value="ECO:0007669"/>
    <property type="project" value="UniProtKB-KW"/>
</dbReference>
<keyword evidence="3" id="KW-0808">Transferase</keyword>